<reference evidence="1" key="1">
    <citation type="submission" date="2021-07" db="EMBL/GenBank/DDBJ databases">
        <title>Genome Resource of American Ginseng Black Spot Pathogen Alternaria panax.</title>
        <authorList>
            <person name="Qiu C."/>
            <person name="Wang W."/>
            <person name="Liu Z."/>
        </authorList>
    </citation>
    <scope>NUCLEOTIDE SEQUENCE</scope>
    <source>
        <strain evidence="1">BNCC115425</strain>
    </source>
</reference>
<protein>
    <submittedName>
        <fullName evidence="1">Uncharacterized protein</fullName>
    </submittedName>
</protein>
<evidence type="ECO:0000313" key="1">
    <source>
        <dbReference type="EMBL" id="KAG9195571.1"/>
    </source>
</evidence>
<dbReference type="EMBL" id="JAANER010000001">
    <property type="protein sequence ID" value="KAG9195571.1"/>
    <property type="molecule type" value="Genomic_DNA"/>
</dbReference>
<keyword evidence="2" id="KW-1185">Reference proteome</keyword>
<organism evidence="1 2">
    <name type="scientific">Alternaria panax</name>
    <dbReference type="NCBI Taxonomy" id="48097"/>
    <lineage>
        <taxon>Eukaryota</taxon>
        <taxon>Fungi</taxon>
        <taxon>Dikarya</taxon>
        <taxon>Ascomycota</taxon>
        <taxon>Pezizomycotina</taxon>
        <taxon>Dothideomycetes</taxon>
        <taxon>Pleosporomycetidae</taxon>
        <taxon>Pleosporales</taxon>
        <taxon>Pleosporineae</taxon>
        <taxon>Pleosporaceae</taxon>
        <taxon>Alternaria</taxon>
        <taxon>Alternaria sect. Panax</taxon>
    </lineage>
</organism>
<dbReference type="Proteomes" id="UP001199106">
    <property type="component" value="Unassembled WGS sequence"/>
</dbReference>
<dbReference type="AlphaFoldDB" id="A0AAD4IJL5"/>
<comment type="caution">
    <text evidence="1">The sequence shown here is derived from an EMBL/GenBank/DDBJ whole genome shotgun (WGS) entry which is preliminary data.</text>
</comment>
<accession>A0AAD4IJL5</accession>
<name>A0AAD4IJL5_9PLEO</name>
<evidence type="ECO:0000313" key="2">
    <source>
        <dbReference type="Proteomes" id="UP001199106"/>
    </source>
</evidence>
<gene>
    <name evidence="1" type="ORF">G6011_00692</name>
</gene>
<proteinExistence type="predicted"/>
<sequence>MEAKVSPIGKDPTGQSENGYIILSGTLIQASIGLLKADDRLDHRALIIPLGREREDAYRFSTDFDLTQTDHAVEDGEAVFCLEIAQGESESKEVIWYMVLTRKNLRPWEFNSMEYGGEFERIGLFRDYIPQDRVNRKPFEESSPEHAVEHNAVVKII</sequence>